<comment type="similarity">
    <text evidence="1">Belongs to the sulfotransferase 1 family.</text>
</comment>
<reference evidence="4" key="1">
    <citation type="journal article" date="2020" name="Cell">
        <title>Large-Scale Comparative Analyses of Tick Genomes Elucidate Their Genetic Diversity and Vector Capacities.</title>
        <authorList>
            <consortium name="Tick Genome and Microbiome Consortium (TIGMIC)"/>
            <person name="Jia N."/>
            <person name="Wang J."/>
            <person name="Shi W."/>
            <person name="Du L."/>
            <person name="Sun Y."/>
            <person name="Zhan W."/>
            <person name="Jiang J.F."/>
            <person name="Wang Q."/>
            <person name="Zhang B."/>
            <person name="Ji P."/>
            <person name="Bell-Sakyi L."/>
            <person name="Cui X.M."/>
            <person name="Yuan T.T."/>
            <person name="Jiang B.G."/>
            <person name="Yang W.F."/>
            <person name="Lam T.T."/>
            <person name="Chang Q.C."/>
            <person name="Ding S.J."/>
            <person name="Wang X.J."/>
            <person name="Zhu J.G."/>
            <person name="Ruan X.D."/>
            <person name="Zhao L."/>
            <person name="Wei J.T."/>
            <person name="Ye R.Z."/>
            <person name="Que T.C."/>
            <person name="Du C.H."/>
            <person name="Zhou Y.H."/>
            <person name="Cheng J.X."/>
            <person name="Dai P.F."/>
            <person name="Guo W.B."/>
            <person name="Han X.H."/>
            <person name="Huang E.J."/>
            <person name="Li L.F."/>
            <person name="Wei W."/>
            <person name="Gao Y.C."/>
            <person name="Liu J.Z."/>
            <person name="Shao H.Z."/>
            <person name="Wang X."/>
            <person name="Wang C.C."/>
            <person name="Yang T.C."/>
            <person name="Huo Q.B."/>
            <person name="Li W."/>
            <person name="Chen H.Y."/>
            <person name="Chen S.E."/>
            <person name="Zhou L.G."/>
            <person name="Ni X.B."/>
            <person name="Tian J.H."/>
            <person name="Sheng Y."/>
            <person name="Liu T."/>
            <person name="Pan Y.S."/>
            <person name="Xia L.Y."/>
            <person name="Li J."/>
            <person name="Zhao F."/>
            <person name="Cao W.C."/>
        </authorList>
    </citation>
    <scope>NUCLEOTIDE SEQUENCE</scope>
    <source>
        <strain evidence="4">Rmic-2018</strain>
    </source>
</reference>
<comment type="caution">
    <text evidence="4">The sequence shown here is derived from an EMBL/GenBank/DDBJ whole genome shotgun (WGS) entry which is preliminary data.</text>
</comment>
<dbReference type="GO" id="GO:0008146">
    <property type="term" value="F:sulfotransferase activity"/>
    <property type="evidence" value="ECO:0007669"/>
    <property type="project" value="InterPro"/>
</dbReference>
<dbReference type="AlphaFoldDB" id="A0A9J6EGH8"/>
<dbReference type="EMBL" id="JABSTU010000004">
    <property type="protein sequence ID" value="KAH8033545.1"/>
    <property type="molecule type" value="Genomic_DNA"/>
</dbReference>
<dbReference type="SUPFAM" id="SSF52540">
    <property type="entry name" value="P-loop containing nucleoside triphosphate hydrolases"/>
    <property type="match status" value="1"/>
</dbReference>
<dbReference type="Gene3D" id="3.40.50.300">
    <property type="entry name" value="P-loop containing nucleotide triphosphate hydrolases"/>
    <property type="match status" value="1"/>
</dbReference>
<protein>
    <recommendedName>
        <fullName evidence="3">Sulfotransferase domain-containing protein</fullName>
    </recommendedName>
</protein>
<sequence length="132" mass="15660">MAGYEMRNEPNVFFSTYEQFKQDTPGSIRKLAYFLGEEYGKLLDRDEDIFKQVMEKSSPEFMKKIMEFESTDSADGKQQDVKVFNFVRKAKVGDWKHYFNRELLKKMADKIEEKTKGSDIMSLWKQPTEQDL</sequence>
<gene>
    <name evidence="4" type="ORF">HPB51_013622</name>
</gene>
<keyword evidence="2" id="KW-0808">Transferase</keyword>
<dbReference type="Proteomes" id="UP000821866">
    <property type="component" value="Chromosome 2"/>
</dbReference>
<evidence type="ECO:0000256" key="1">
    <source>
        <dbReference type="ARBA" id="ARBA00005771"/>
    </source>
</evidence>
<proteinExistence type="inferred from homology"/>
<accession>A0A9J6EGH8</accession>
<dbReference type="Pfam" id="PF00685">
    <property type="entry name" value="Sulfotransfer_1"/>
    <property type="match status" value="1"/>
</dbReference>
<evidence type="ECO:0000313" key="5">
    <source>
        <dbReference type="Proteomes" id="UP000821866"/>
    </source>
</evidence>
<dbReference type="InterPro" id="IPR000863">
    <property type="entry name" value="Sulfotransferase_dom"/>
</dbReference>
<dbReference type="PANTHER" id="PTHR11783">
    <property type="entry name" value="SULFOTRANSFERASE SULT"/>
    <property type="match status" value="1"/>
</dbReference>
<feature type="domain" description="Sulfotransferase" evidence="3">
    <location>
        <begin position="4"/>
        <end position="118"/>
    </location>
</feature>
<keyword evidence="5" id="KW-1185">Reference proteome</keyword>
<evidence type="ECO:0000313" key="4">
    <source>
        <dbReference type="EMBL" id="KAH8033545.1"/>
    </source>
</evidence>
<evidence type="ECO:0000256" key="2">
    <source>
        <dbReference type="ARBA" id="ARBA00022679"/>
    </source>
</evidence>
<dbReference type="InterPro" id="IPR027417">
    <property type="entry name" value="P-loop_NTPase"/>
</dbReference>
<name>A0A9J6EGH8_RHIMP</name>
<evidence type="ECO:0000259" key="3">
    <source>
        <dbReference type="Pfam" id="PF00685"/>
    </source>
</evidence>
<organism evidence="4 5">
    <name type="scientific">Rhipicephalus microplus</name>
    <name type="common">Cattle tick</name>
    <name type="synonym">Boophilus microplus</name>
    <dbReference type="NCBI Taxonomy" id="6941"/>
    <lineage>
        <taxon>Eukaryota</taxon>
        <taxon>Metazoa</taxon>
        <taxon>Ecdysozoa</taxon>
        <taxon>Arthropoda</taxon>
        <taxon>Chelicerata</taxon>
        <taxon>Arachnida</taxon>
        <taxon>Acari</taxon>
        <taxon>Parasitiformes</taxon>
        <taxon>Ixodida</taxon>
        <taxon>Ixodoidea</taxon>
        <taxon>Ixodidae</taxon>
        <taxon>Rhipicephalinae</taxon>
        <taxon>Rhipicephalus</taxon>
        <taxon>Boophilus</taxon>
    </lineage>
</organism>
<reference evidence="4" key="2">
    <citation type="submission" date="2021-09" db="EMBL/GenBank/DDBJ databases">
        <authorList>
            <person name="Jia N."/>
            <person name="Wang J."/>
            <person name="Shi W."/>
            <person name="Du L."/>
            <person name="Sun Y."/>
            <person name="Zhan W."/>
            <person name="Jiang J."/>
            <person name="Wang Q."/>
            <person name="Zhang B."/>
            <person name="Ji P."/>
            <person name="Sakyi L.B."/>
            <person name="Cui X."/>
            <person name="Yuan T."/>
            <person name="Jiang B."/>
            <person name="Yang W."/>
            <person name="Lam T.T.-Y."/>
            <person name="Chang Q."/>
            <person name="Ding S."/>
            <person name="Wang X."/>
            <person name="Zhu J."/>
            <person name="Ruan X."/>
            <person name="Zhao L."/>
            <person name="Wei J."/>
            <person name="Que T."/>
            <person name="Du C."/>
            <person name="Cheng J."/>
            <person name="Dai P."/>
            <person name="Han X."/>
            <person name="Huang E."/>
            <person name="Gao Y."/>
            <person name="Liu J."/>
            <person name="Shao H."/>
            <person name="Ye R."/>
            <person name="Li L."/>
            <person name="Wei W."/>
            <person name="Wang X."/>
            <person name="Wang C."/>
            <person name="Huo Q."/>
            <person name="Li W."/>
            <person name="Guo W."/>
            <person name="Chen H."/>
            <person name="Chen S."/>
            <person name="Zhou L."/>
            <person name="Zhou L."/>
            <person name="Ni X."/>
            <person name="Tian J."/>
            <person name="Zhou Y."/>
            <person name="Sheng Y."/>
            <person name="Liu T."/>
            <person name="Pan Y."/>
            <person name="Xia L."/>
            <person name="Li J."/>
            <person name="Zhao F."/>
            <person name="Cao W."/>
        </authorList>
    </citation>
    <scope>NUCLEOTIDE SEQUENCE</scope>
    <source>
        <strain evidence="4">Rmic-2018</strain>
        <tissue evidence="4">Larvae</tissue>
    </source>
</reference>
<dbReference type="VEuPathDB" id="VectorBase:LOC119160861"/>